<sequence>MKVPALWVVGLVSAGWVAAQTPAPTPKPEEKPIDTTTVERILAGEEEIAAGGGFTYDPAGRRDPFRSLLQGRSREELGERPPGLPGMGVEEIKLQGIIKLPEGYVALIQGTDNMSYIIKPGTVLYDGTVEKIEPGKVTFKVNVADPRSLKPYREVVRTLQ</sequence>
<proteinExistence type="predicted"/>
<reference evidence="1" key="1">
    <citation type="journal article" date="2005" name="Environ. Microbiol.">
        <title>Genetic and functional properties of uncultivated thermophilic crenarchaeotes from a subsurface gold mine as revealed by analysis of genome fragments.</title>
        <authorList>
            <person name="Nunoura T."/>
            <person name="Hirayama H."/>
            <person name="Takami H."/>
            <person name="Oida H."/>
            <person name="Nishi S."/>
            <person name="Shimamura S."/>
            <person name="Suzuki Y."/>
            <person name="Inagaki F."/>
            <person name="Takai K."/>
            <person name="Nealson K.H."/>
            <person name="Horikoshi K."/>
        </authorList>
    </citation>
    <scope>NUCLEOTIDE SEQUENCE</scope>
</reference>
<reference evidence="1" key="2">
    <citation type="journal article" date="2012" name="PLoS ONE">
        <title>A Deeply Branching Thermophilic Bacterium with an Ancient Acetyl-CoA Pathway Dominates a Subsurface Ecosystem.</title>
        <authorList>
            <person name="Takami H."/>
            <person name="Noguchi H."/>
            <person name="Takaki Y."/>
            <person name="Uchiyama I."/>
            <person name="Toyoda A."/>
            <person name="Nishi S."/>
            <person name="Chee G.-J."/>
            <person name="Arai W."/>
            <person name="Nunoura T."/>
            <person name="Itoh T."/>
            <person name="Hattori M."/>
            <person name="Takai K."/>
        </authorList>
    </citation>
    <scope>NUCLEOTIDE SEQUENCE</scope>
</reference>
<protein>
    <submittedName>
        <fullName evidence="1">Type IV pilus assembly protein PilP</fullName>
    </submittedName>
</protein>
<name>H5SKW4_9ZZZZ</name>
<organism evidence="1">
    <name type="scientific">uncultured prokaryote</name>
    <dbReference type="NCBI Taxonomy" id="198431"/>
    <lineage>
        <taxon>unclassified sequences</taxon>
        <taxon>environmental samples</taxon>
    </lineage>
</organism>
<dbReference type="AlphaFoldDB" id="H5SKW4"/>
<accession>H5SKW4</accession>
<gene>
    <name evidence="1" type="ORF">HGMM_F42G09C26</name>
</gene>
<evidence type="ECO:0000313" key="1">
    <source>
        <dbReference type="EMBL" id="BAL56800.1"/>
    </source>
</evidence>
<dbReference type="EMBL" id="AP011758">
    <property type="protein sequence ID" value="BAL56800.1"/>
    <property type="molecule type" value="Genomic_DNA"/>
</dbReference>